<evidence type="ECO:0000313" key="3">
    <source>
        <dbReference type="EMBL" id="KIV82451.1"/>
    </source>
</evidence>
<dbReference type="SUPFAM" id="SSF69618">
    <property type="entry name" value="HemD-like"/>
    <property type="match status" value="1"/>
</dbReference>
<dbReference type="Proteomes" id="UP000053599">
    <property type="component" value="Unassembled WGS sequence"/>
</dbReference>
<sequence length="424" mass="46520">MLAALTSPSTSPCIRLLPRSIKPIHIRGFKLCSKMSEPTTIPVLLLKTRSQPHDAYEEYFSTSQDGNRSFQPHFVPVLEHRPNAEKLGVLDELLKSGGLAAKYGGMIFTSQRAVEAWTDVVKRVEQQSQGDNASTTGTGVNGVDTSNVRNEITGTGGTSSVLVDSDFAFPLYTVGPATSRALQTLVAASSSLPNNSSPFGRLQPAVVGQHTGNGAALAEYILSHYNALHVQKEYTFYDAPRLPFIPLLGPARGERLEKDDARIRKKGLLFLVGEQRRDIIPKTLMDPEGKLDSQDRIEVNEMEVYKTEVMESFQEDFQTRLDAFRAEGQNLVVVVVFSPQGCESMLRSLGFIDESSTLTERGSNRWSPEHTEEAFKSVVVTIGPTTRDHLVKNYAFEPDVCAAKPSAQGVGDGLDEFLKSKALI</sequence>
<name>A0A0D1X4A1_9EURO</name>
<dbReference type="AlphaFoldDB" id="A0A0D1X4A1"/>
<dbReference type="InterPro" id="IPR039793">
    <property type="entry name" value="UROS/Hem4"/>
</dbReference>
<evidence type="ECO:0000256" key="1">
    <source>
        <dbReference type="SAM" id="MobiDB-lite"/>
    </source>
</evidence>
<dbReference type="PANTHER" id="PTHR12390:SF0">
    <property type="entry name" value="UROPORPHYRINOGEN-III SYNTHASE"/>
    <property type="match status" value="1"/>
</dbReference>
<dbReference type="CDD" id="cd06578">
    <property type="entry name" value="HemD"/>
    <property type="match status" value="1"/>
</dbReference>
<feature type="domain" description="Tetrapyrrole biosynthesis uroporphyrinogen III synthase" evidence="2">
    <location>
        <begin position="263"/>
        <end position="409"/>
    </location>
</feature>
<organism evidence="3 4">
    <name type="scientific">Exophiala sideris</name>
    <dbReference type="NCBI Taxonomy" id="1016849"/>
    <lineage>
        <taxon>Eukaryota</taxon>
        <taxon>Fungi</taxon>
        <taxon>Dikarya</taxon>
        <taxon>Ascomycota</taxon>
        <taxon>Pezizomycotina</taxon>
        <taxon>Eurotiomycetes</taxon>
        <taxon>Chaetothyriomycetidae</taxon>
        <taxon>Chaetothyriales</taxon>
        <taxon>Herpotrichiellaceae</taxon>
        <taxon>Exophiala</taxon>
    </lineage>
</organism>
<dbReference type="GO" id="GO:0006782">
    <property type="term" value="P:protoporphyrinogen IX biosynthetic process"/>
    <property type="evidence" value="ECO:0007669"/>
    <property type="project" value="UniProtKB-UniPathway"/>
</dbReference>
<evidence type="ECO:0000259" key="2">
    <source>
        <dbReference type="Pfam" id="PF02602"/>
    </source>
</evidence>
<dbReference type="InterPro" id="IPR003754">
    <property type="entry name" value="4pyrrol_synth_uPrphyn_synth"/>
</dbReference>
<evidence type="ECO:0000313" key="4">
    <source>
        <dbReference type="Proteomes" id="UP000053599"/>
    </source>
</evidence>
<dbReference type="EMBL" id="KN846952">
    <property type="protein sequence ID" value="KIV82451.1"/>
    <property type="molecule type" value="Genomic_DNA"/>
</dbReference>
<feature type="domain" description="Tetrapyrrole biosynthesis uroporphyrinogen III synthase" evidence="2">
    <location>
        <begin position="68"/>
        <end position="224"/>
    </location>
</feature>
<reference evidence="3 4" key="1">
    <citation type="submission" date="2015-01" db="EMBL/GenBank/DDBJ databases">
        <title>The Genome Sequence of Exophiala sideris CBS121828.</title>
        <authorList>
            <consortium name="The Broad Institute Genomics Platform"/>
            <person name="Cuomo C."/>
            <person name="de Hoog S."/>
            <person name="Gorbushina A."/>
            <person name="Stielow B."/>
            <person name="Teixiera M."/>
            <person name="Abouelleil A."/>
            <person name="Chapman S.B."/>
            <person name="Priest M."/>
            <person name="Young S.K."/>
            <person name="Wortman J."/>
            <person name="Nusbaum C."/>
            <person name="Birren B."/>
        </authorList>
    </citation>
    <scope>NUCLEOTIDE SEQUENCE [LARGE SCALE GENOMIC DNA]</scope>
    <source>
        <strain evidence="3 4">CBS 121828</strain>
    </source>
</reference>
<dbReference type="Pfam" id="PF02602">
    <property type="entry name" value="HEM4"/>
    <property type="match status" value="2"/>
</dbReference>
<dbReference type="UniPathway" id="UPA00251">
    <property type="reaction ID" value="UER00320"/>
</dbReference>
<gene>
    <name evidence="3" type="ORF">PV11_04564</name>
</gene>
<protein>
    <recommendedName>
        <fullName evidence="2">Tetrapyrrole biosynthesis uroporphyrinogen III synthase domain-containing protein</fullName>
    </recommendedName>
</protein>
<dbReference type="GO" id="GO:0005829">
    <property type="term" value="C:cytosol"/>
    <property type="evidence" value="ECO:0007669"/>
    <property type="project" value="TreeGrafter"/>
</dbReference>
<feature type="region of interest" description="Disordered" evidence="1">
    <location>
        <begin position="127"/>
        <end position="147"/>
    </location>
</feature>
<accession>A0A0D1X4A1</accession>
<dbReference type="GO" id="GO:0004852">
    <property type="term" value="F:uroporphyrinogen-III synthase activity"/>
    <property type="evidence" value="ECO:0007669"/>
    <property type="project" value="InterPro"/>
</dbReference>
<dbReference type="InterPro" id="IPR036108">
    <property type="entry name" value="4pyrrol_syn_uPrphyn_synt_sf"/>
</dbReference>
<dbReference type="OrthoDB" id="5595751at2759"/>
<dbReference type="STRING" id="1016849.A0A0D1X4A1"/>
<proteinExistence type="predicted"/>
<dbReference type="HOGENOM" id="CLU_051874_0_0_1"/>
<dbReference type="Gene3D" id="3.40.50.10090">
    <property type="match status" value="2"/>
</dbReference>
<dbReference type="PANTHER" id="PTHR12390">
    <property type="entry name" value="UROPORPHYRINOGEN III SYNTHASE"/>
    <property type="match status" value="1"/>
</dbReference>
<dbReference type="GO" id="GO:0006780">
    <property type="term" value="P:uroporphyrinogen III biosynthetic process"/>
    <property type="evidence" value="ECO:0007669"/>
    <property type="project" value="InterPro"/>
</dbReference>